<keyword evidence="2" id="KW-1185">Reference proteome</keyword>
<gene>
    <name evidence="1" type="ORF">VA7868_03140</name>
</gene>
<dbReference type="OrthoDB" id="8449527at2"/>
<name>A0A1M5ZSA9_9VIBR</name>
<dbReference type="RefSeq" id="WP_073604768.1">
    <property type="nucleotide sequence ID" value="NZ_FQXZ01000036.1"/>
</dbReference>
<proteinExistence type="predicted"/>
<evidence type="ECO:0000313" key="1">
    <source>
        <dbReference type="EMBL" id="SHI27104.1"/>
    </source>
</evidence>
<dbReference type="InterPro" id="IPR036390">
    <property type="entry name" value="WH_DNA-bd_sf"/>
</dbReference>
<dbReference type="STRING" id="1216006.VA7868_03140"/>
<dbReference type="AlphaFoldDB" id="A0A1M5ZSA9"/>
<dbReference type="Pfam" id="PF25212">
    <property type="entry name" value="HVO_A0114"/>
    <property type="match status" value="1"/>
</dbReference>
<protein>
    <submittedName>
        <fullName evidence="1">MarR family protein</fullName>
    </submittedName>
</protein>
<dbReference type="Proteomes" id="UP000184608">
    <property type="component" value="Unassembled WGS sequence"/>
</dbReference>
<dbReference type="SUPFAM" id="SSF46785">
    <property type="entry name" value="Winged helix' DNA-binding domain"/>
    <property type="match status" value="1"/>
</dbReference>
<dbReference type="InterPro" id="IPR036388">
    <property type="entry name" value="WH-like_DNA-bd_sf"/>
</dbReference>
<dbReference type="EMBL" id="FQXZ01000036">
    <property type="protein sequence ID" value="SHI27104.1"/>
    <property type="molecule type" value="Genomic_DNA"/>
</dbReference>
<organism evidence="1 2">
    <name type="scientific">Vibrio aerogenes CECT 7868</name>
    <dbReference type="NCBI Taxonomy" id="1216006"/>
    <lineage>
        <taxon>Bacteria</taxon>
        <taxon>Pseudomonadati</taxon>
        <taxon>Pseudomonadota</taxon>
        <taxon>Gammaproteobacteria</taxon>
        <taxon>Vibrionales</taxon>
        <taxon>Vibrionaceae</taxon>
        <taxon>Vibrio</taxon>
    </lineage>
</organism>
<reference evidence="1 2" key="1">
    <citation type="submission" date="2016-11" db="EMBL/GenBank/DDBJ databases">
        <authorList>
            <person name="Jaros S."/>
            <person name="Januszkiewicz K."/>
            <person name="Wedrychowicz H."/>
        </authorList>
    </citation>
    <scope>NUCLEOTIDE SEQUENCE [LARGE SCALE GENOMIC DNA]</scope>
    <source>
        <strain evidence="1 2">CECT 7868</strain>
    </source>
</reference>
<evidence type="ECO:0000313" key="2">
    <source>
        <dbReference type="Proteomes" id="UP000184608"/>
    </source>
</evidence>
<sequence length="133" mass="14878">MKAKIGIMSESLIRFRLLAIAQGKYVPEPDEPKIWYTSVNAVSQVLRPENIELLRLIDAEKPASLTQLATLSGREKSNLSNTLKALSEKGFVRMEQSTGRTLKPVALFTDFEIMTDSALEQKLRQLMTDKPAA</sequence>
<accession>A0A1M5ZSA9</accession>
<dbReference type="Gene3D" id="1.10.10.10">
    <property type="entry name" value="Winged helix-like DNA-binding domain superfamily/Winged helix DNA-binding domain"/>
    <property type="match status" value="1"/>
</dbReference>